<dbReference type="Proteomes" id="UP000308365">
    <property type="component" value="Unassembled WGS sequence"/>
</dbReference>
<organism evidence="1 2">
    <name type="scientific">Monodon monoceros</name>
    <name type="common">Narwhal</name>
    <name type="synonym">Ceratodon monodon</name>
    <dbReference type="NCBI Taxonomy" id="40151"/>
    <lineage>
        <taxon>Eukaryota</taxon>
        <taxon>Metazoa</taxon>
        <taxon>Chordata</taxon>
        <taxon>Craniata</taxon>
        <taxon>Vertebrata</taxon>
        <taxon>Euteleostomi</taxon>
        <taxon>Mammalia</taxon>
        <taxon>Eutheria</taxon>
        <taxon>Laurasiatheria</taxon>
        <taxon>Artiodactyla</taxon>
        <taxon>Whippomorpha</taxon>
        <taxon>Cetacea</taxon>
        <taxon>Odontoceti</taxon>
        <taxon>Monodontidae</taxon>
        <taxon>Monodon</taxon>
    </lineage>
</organism>
<evidence type="ECO:0000313" key="2">
    <source>
        <dbReference type="Proteomes" id="UP000308365"/>
    </source>
</evidence>
<name>A0A4V5P6Z3_MONMO</name>
<accession>A0A4V5P6Z3</accession>
<dbReference type="EMBL" id="RWIC01001022">
    <property type="protein sequence ID" value="TKC38270.1"/>
    <property type="molecule type" value="Genomic_DNA"/>
</dbReference>
<reference evidence="2" key="1">
    <citation type="journal article" date="2019" name="IScience">
        <title>Narwhal Genome Reveals Long-Term Low Genetic Diversity despite Current Large Abundance Size.</title>
        <authorList>
            <person name="Westbury M.V."/>
            <person name="Petersen B."/>
            <person name="Garde E."/>
            <person name="Heide-Jorgensen M.P."/>
            <person name="Lorenzen E.D."/>
        </authorList>
    </citation>
    <scope>NUCLEOTIDE SEQUENCE [LARGE SCALE GENOMIC DNA]</scope>
</reference>
<feature type="non-terminal residue" evidence="1">
    <location>
        <position position="86"/>
    </location>
</feature>
<sequence length="86" mass="9303">IAAARTAARQQLVTQSSFIFIITQSTAATNAANTESSQQTMQNSQFLLTRLNYSKMCETAPVHGIPPLSTLVREESLSSDKDEQGA</sequence>
<feature type="non-terminal residue" evidence="1">
    <location>
        <position position="1"/>
    </location>
</feature>
<protein>
    <submittedName>
        <fullName evidence="1">Uncharacterized protein</fullName>
    </submittedName>
</protein>
<gene>
    <name evidence="1" type="ORF">EI555_019663</name>
</gene>
<proteinExistence type="predicted"/>
<comment type="caution">
    <text evidence="1">The sequence shown here is derived from an EMBL/GenBank/DDBJ whole genome shotgun (WGS) entry which is preliminary data.</text>
</comment>
<dbReference type="AlphaFoldDB" id="A0A4V5P6Z3"/>
<evidence type="ECO:0000313" key="1">
    <source>
        <dbReference type="EMBL" id="TKC38270.1"/>
    </source>
</evidence>